<dbReference type="EMBL" id="KZ996468">
    <property type="protein sequence ID" value="RKO88803.1"/>
    <property type="molecule type" value="Genomic_DNA"/>
</dbReference>
<dbReference type="AlphaFoldDB" id="A0A4P9WB84"/>
<protein>
    <submittedName>
        <fullName evidence="1">Uncharacterized protein</fullName>
    </submittedName>
</protein>
<evidence type="ECO:0000313" key="2">
    <source>
        <dbReference type="Proteomes" id="UP000269721"/>
    </source>
</evidence>
<gene>
    <name evidence="1" type="ORF">BDK51DRAFT_29828</name>
</gene>
<reference evidence="2" key="1">
    <citation type="journal article" date="2018" name="Nat. Microbiol.">
        <title>Leveraging single-cell genomics to expand the fungal tree of life.</title>
        <authorList>
            <person name="Ahrendt S.R."/>
            <person name="Quandt C.A."/>
            <person name="Ciobanu D."/>
            <person name="Clum A."/>
            <person name="Salamov A."/>
            <person name="Andreopoulos B."/>
            <person name="Cheng J.F."/>
            <person name="Woyke T."/>
            <person name="Pelin A."/>
            <person name="Henrissat B."/>
            <person name="Reynolds N.K."/>
            <person name="Benny G.L."/>
            <person name="Smith M.E."/>
            <person name="James T.Y."/>
            <person name="Grigoriev I.V."/>
        </authorList>
    </citation>
    <scope>NUCLEOTIDE SEQUENCE [LARGE SCALE GENOMIC DNA]</scope>
</reference>
<proteinExistence type="predicted"/>
<keyword evidence="2" id="KW-1185">Reference proteome</keyword>
<dbReference type="Proteomes" id="UP000269721">
    <property type="component" value="Unassembled WGS sequence"/>
</dbReference>
<accession>A0A4P9WB84</accession>
<evidence type="ECO:0000313" key="1">
    <source>
        <dbReference type="EMBL" id="RKO88803.1"/>
    </source>
</evidence>
<name>A0A4P9WB84_9FUNG</name>
<organism evidence="1 2">
    <name type="scientific">Blyttiomyces helicus</name>
    <dbReference type="NCBI Taxonomy" id="388810"/>
    <lineage>
        <taxon>Eukaryota</taxon>
        <taxon>Fungi</taxon>
        <taxon>Fungi incertae sedis</taxon>
        <taxon>Chytridiomycota</taxon>
        <taxon>Chytridiomycota incertae sedis</taxon>
        <taxon>Chytridiomycetes</taxon>
        <taxon>Chytridiomycetes incertae sedis</taxon>
        <taxon>Blyttiomyces</taxon>
    </lineage>
</organism>
<sequence>MQVEKALGSSILNLVGNPDGKTLFRGRLGSTQRRWAWTAEPLQLEDFTLEGPAAEDCWNNDTDAASSKSINMDALAVEFHRPEAVGFEERIEAFRVIVCVREKVARDSSDPRFG</sequence>